<reference evidence="1 2" key="1">
    <citation type="submission" date="2017-07" db="EMBL/GenBank/DDBJ databases">
        <title>Fictibacillus sp. nov. GDSW-R2A3 Genome sequencing and assembly.</title>
        <authorList>
            <person name="Mayilraj S."/>
        </authorList>
    </citation>
    <scope>NUCLEOTIDE SEQUENCE [LARGE SCALE GENOMIC DNA]</scope>
    <source>
        <strain evidence="1 2">GDSW-R2A3</strain>
    </source>
</reference>
<comment type="caution">
    <text evidence="1">The sequence shown here is derived from an EMBL/GenBank/DDBJ whole genome shotgun (WGS) entry which is preliminary data.</text>
</comment>
<dbReference type="OrthoDB" id="2971119at2"/>
<dbReference type="Proteomes" id="UP000215059">
    <property type="component" value="Unassembled WGS sequence"/>
</dbReference>
<keyword evidence="2" id="KW-1185">Reference proteome</keyword>
<evidence type="ECO:0000313" key="2">
    <source>
        <dbReference type="Proteomes" id="UP000215059"/>
    </source>
</evidence>
<organism evidence="1 2">
    <name type="scientific">Fictibacillus aquaticus</name>
    <dbReference type="NCBI Taxonomy" id="2021314"/>
    <lineage>
        <taxon>Bacteria</taxon>
        <taxon>Bacillati</taxon>
        <taxon>Bacillota</taxon>
        <taxon>Bacilli</taxon>
        <taxon>Bacillales</taxon>
        <taxon>Fictibacillaceae</taxon>
        <taxon>Fictibacillus</taxon>
    </lineage>
</organism>
<name>A0A235FBZ1_9BACL</name>
<evidence type="ECO:0000313" key="1">
    <source>
        <dbReference type="EMBL" id="OYD58457.1"/>
    </source>
</evidence>
<gene>
    <name evidence="1" type="ORF">CGZ90_00720</name>
</gene>
<sequence>MNDEEKGLLIADIKAQVIKELTGKDFRVAQDNTKALNVVYQKYRKALYDKYGVGTWAVAWDCVRKLAVFKLGKRYVRDLLPSEEDRAAEFAEALLNQLLEDENIESETAI</sequence>
<protein>
    <submittedName>
        <fullName evidence="1">Uncharacterized protein</fullName>
    </submittedName>
</protein>
<proteinExistence type="predicted"/>
<dbReference type="AlphaFoldDB" id="A0A235FBZ1"/>
<dbReference type="RefSeq" id="WP_094250419.1">
    <property type="nucleotide sequence ID" value="NZ_JBHLXL010000001.1"/>
</dbReference>
<accession>A0A235FBZ1</accession>
<dbReference type="EMBL" id="NOII01000001">
    <property type="protein sequence ID" value="OYD58457.1"/>
    <property type="molecule type" value="Genomic_DNA"/>
</dbReference>